<accession>A0ABP7QGS9</accession>
<evidence type="ECO:0000256" key="1">
    <source>
        <dbReference type="SAM" id="MobiDB-lite"/>
    </source>
</evidence>
<protein>
    <submittedName>
        <fullName evidence="2">Uncharacterized protein</fullName>
    </submittedName>
</protein>
<keyword evidence="3" id="KW-1185">Reference proteome</keyword>
<reference evidence="3" key="1">
    <citation type="journal article" date="2019" name="Int. J. Syst. Evol. Microbiol.">
        <title>The Global Catalogue of Microorganisms (GCM) 10K type strain sequencing project: providing services to taxonomists for standard genome sequencing and annotation.</title>
        <authorList>
            <consortium name="The Broad Institute Genomics Platform"/>
            <consortium name="The Broad Institute Genome Sequencing Center for Infectious Disease"/>
            <person name="Wu L."/>
            <person name="Ma J."/>
        </authorList>
    </citation>
    <scope>NUCLEOTIDE SEQUENCE [LARGE SCALE GENOMIC DNA]</scope>
    <source>
        <strain evidence="3">JCM 17027</strain>
    </source>
</reference>
<evidence type="ECO:0000313" key="3">
    <source>
        <dbReference type="Proteomes" id="UP001500034"/>
    </source>
</evidence>
<organism evidence="2 3">
    <name type="scientific">Streptomyces marokkonensis</name>
    <dbReference type="NCBI Taxonomy" id="324855"/>
    <lineage>
        <taxon>Bacteria</taxon>
        <taxon>Bacillati</taxon>
        <taxon>Actinomycetota</taxon>
        <taxon>Actinomycetes</taxon>
        <taxon>Kitasatosporales</taxon>
        <taxon>Streptomycetaceae</taxon>
        <taxon>Streptomyces</taxon>
    </lineage>
</organism>
<proteinExistence type="predicted"/>
<name>A0ABP7QGS9_9ACTN</name>
<feature type="region of interest" description="Disordered" evidence="1">
    <location>
        <begin position="100"/>
        <end position="142"/>
    </location>
</feature>
<feature type="compositionally biased region" description="Basic and acidic residues" evidence="1">
    <location>
        <begin position="114"/>
        <end position="131"/>
    </location>
</feature>
<evidence type="ECO:0000313" key="2">
    <source>
        <dbReference type="EMBL" id="GAA3980859.1"/>
    </source>
</evidence>
<dbReference type="Proteomes" id="UP001500034">
    <property type="component" value="Unassembled WGS sequence"/>
</dbReference>
<sequence>MRHIICLPVPLKSQPAGADIDTSPRRHIWNTRASAIRAVATPKTFDDPRLLLDNDVRQWTELPLWRTHAGVWKVESARAQTRGIGVPPVVGDGDGRLDVASRRRDAGAAPALGRARDHAGEGGRDPGRARSVEGQAPIANGL</sequence>
<comment type="caution">
    <text evidence="2">The sequence shown here is derived from an EMBL/GenBank/DDBJ whole genome shotgun (WGS) entry which is preliminary data.</text>
</comment>
<dbReference type="EMBL" id="BAABCQ010000056">
    <property type="protein sequence ID" value="GAA3980859.1"/>
    <property type="molecule type" value="Genomic_DNA"/>
</dbReference>
<gene>
    <name evidence="2" type="ORF">GCM10022384_32630</name>
</gene>